<evidence type="ECO:0000256" key="7">
    <source>
        <dbReference type="ARBA" id="ARBA00016919"/>
    </source>
</evidence>
<comment type="cofactor">
    <cofactor evidence="2 14">
        <name>Mg(2+)</name>
        <dbReference type="ChEBI" id="CHEBI:18420"/>
    </cofactor>
</comment>
<evidence type="ECO:0000256" key="11">
    <source>
        <dbReference type="ARBA" id="ARBA00022909"/>
    </source>
</evidence>
<dbReference type="NCBIfam" id="TIGR01496">
    <property type="entry name" value="DHPS"/>
    <property type="match status" value="1"/>
</dbReference>
<reference evidence="16" key="1">
    <citation type="submission" date="2020-01" db="EMBL/GenBank/DDBJ databases">
        <authorList>
            <person name="Meier V. D."/>
            <person name="Meier V D."/>
        </authorList>
    </citation>
    <scope>NUCLEOTIDE SEQUENCE</scope>
    <source>
        <strain evidence="16">HLG_WM_MAG_07</strain>
    </source>
</reference>
<dbReference type="Gene3D" id="3.20.20.20">
    <property type="entry name" value="Dihydropteroate synthase-like"/>
    <property type="match status" value="1"/>
</dbReference>
<evidence type="ECO:0000256" key="10">
    <source>
        <dbReference type="ARBA" id="ARBA00022842"/>
    </source>
</evidence>
<dbReference type="FunFam" id="3.20.20.20:FF:000004">
    <property type="entry name" value="Dihydropteroate synthase"/>
    <property type="match status" value="1"/>
</dbReference>
<dbReference type="CDD" id="cd00739">
    <property type="entry name" value="DHPS"/>
    <property type="match status" value="1"/>
</dbReference>
<protein>
    <recommendedName>
        <fullName evidence="7 14">Dihydropteroate synthase</fullName>
        <shortName evidence="14">DHPS</shortName>
        <ecNumber evidence="6 14">2.5.1.15</ecNumber>
    </recommendedName>
    <alternativeName>
        <fullName evidence="12 14">Dihydropteroate pyrophosphorylase</fullName>
    </alternativeName>
</protein>
<evidence type="ECO:0000256" key="13">
    <source>
        <dbReference type="ARBA" id="ARBA00053449"/>
    </source>
</evidence>
<dbReference type="PANTHER" id="PTHR20941">
    <property type="entry name" value="FOLATE SYNTHESIS PROTEINS"/>
    <property type="match status" value="1"/>
</dbReference>
<evidence type="ECO:0000256" key="3">
    <source>
        <dbReference type="ARBA" id="ARBA00004763"/>
    </source>
</evidence>
<dbReference type="PROSITE" id="PS00793">
    <property type="entry name" value="DHPS_2"/>
    <property type="match status" value="1"/>
</dbReference>
<gene>
    <name evidence="16" type="ORF">HELGO_WM17262</name>
</gene>
<feature type="domain" description="Pterin-binding" evidence="15">
    <location>
        <begin position="5"/>
        <end position="258"/>
    </location>
</feature>
<proteinExistence type="inferred from homology"/>
<sequence length="267" mass="28805">MPSAIRVMGILNTTPDSFSDGGKFTNIDQALEHVAQMIVDGADIIDIGGESTRPGAQAVSVDDEIARVIPIVQEIRKRFDIDISVDTSKAEVMREAISAGVSIINDVRALREPGALDICKDSDVDICLMHMQGQPRTMQALPIYESVVDDIYGFLREQIEVCTNAGIANSRLIIDPGFGFGKTLSHNLELLAKLNRFKSLGVPMLVGISRKSMIGTLLNDAPVDQRSNGSLAANVIAAMNGASIIRTHDVKQTNEAMKIAIGVLEYV</sequence>
<dbReference type="UniPathway" id="UPA00077">
    <property type="reaction ID" value="UER00156"/>
</dbReference>
<evidence type="ECO:0000256" key="6">
    <source>
        <dbReference type="ARBA" id="ARBA00012458"/>
    </source>
</evidence>
<evidence type="ECO:0000256" key="9">
    <source>
        <dbReference type="ARBA" id="ARBA00022723"/>
    </source>
</evidence>
<dbReference type="GO" id="GO:0004156">
    <property type="term" value="F:dihydropteroate synthase activity"/>
    <property type="evidence" value="ECO:0007669"/>
    <property type="project" value="UniProtKB-EC"/>
</dbReference>
<keyword evidence="9 14" id="KW-0479">Metal-binding</keyword>
<dbReference type="Pfam" id="PF00809">
    <property type="entry name" value="Pterin_bind"/>
    <property type="match status" value="1"/>
</dbReference>
<dbReference type="InterPro" id="IPR006390">
    <property type="entry name" value="DHP_synth_dom"/>
</dbReference>
<comment type="function">
    <text evidence="13 14">Catalyzes the condensation of para-aminobenzoate (pABA) with 6-hydroxymethyl-7,8-dihydropterin diphosphate (DHPt-PP) to form 7,8-dihydropteroate (H2Pte), the immediate precursor of folate derivatives.</text>
</comment>
<comment type="catalytic activity">
    <reaction evidence="1">
        <text>(7,8-dihydropterin-6-yl)methyl diphosphate + 4-aminobenzoate = 7,8-dihydropteroate + diphosphate</text>
        <dbReference type="Rhea" id="RHEA:19949"/>
        <dbReference type="ChEBI" id="CHEBI:17836"/>
        <dbReference type="ChEBI" id="CHEBI:17839"/>
        <dbReference type="ChEBI" id="CHEBI:33019"/>
        <dbReference type="ChEBI" id="CHEBI:72950"/>
        <dbReference type="EC" id="2.5.1.15"/>
    </reaction>
</comment>
<dbReference type="InterPro" id="IPR011005">
    <property type="entry name" value="Dihydropteroate_synth-like_sf"/>
</dbReference>
<comment type="subunit">
    <text evidence="5">Homodimer.</text>
</comment>
<dbReference type="EC" id="2.5.1.15" evidence="6 14"/>
<name>A0A6S6TGM8_9GAMM</name>
<evidence type="ECO:0000313" key="16">
    <source>
        <dbReference type="EMBL" id="CAA6817347.1"/>
    </source>
</evidence>
<dbReference type="SUPFAM" id="SSF51717">
    <property type="entry name" value="Dihydropteroate synthetase-like"/>
    <property type="match status" value="1"/>
</dbReference>
<evidence type="ECO:0000256" key="14">
    <source>
        <dbReference type="RuleBase" id="RU361205"/>
    </source>
</evidence>
<comment type="pathway">
    <text evidence="3 14">Cofactor biosynthesis; tetrahydrofolate biosynthesis; 7,8-dihydrofolate from 2-amino-4-hydroxy-6-hydroxymethyl-7,8-dihydropteridine diphosphate and 4-aminobenzoate: step 1/2.</text>
</comment>
<dbReference type="GO" id="GO:0005829">
    <property type="term" value="C:cytosol"/>
    <property type="evidence" value="ECO:0007669"/>
    <property type="project" value="TreeGrafter"/>
</dbReference>
<dbReference type="AlphaFoldDB" id="A0A6S6TGM8"/>
<evidence type="ECO:0000256" key="1">
    <source>
        <dbReference type="ARBA" id="ARBA00000012"/>
    </source>
</evidence>
<evidence type="ECO:0000256" key="5">
    <source>
        <dbReference type="ARBA" id="ARBA00011738"/>
    </source>
</evidence>
<evidence type="ECO:0000256" key="2">
    <source>
        <dbReference type="ARBA" id="ARBA00001946"/>
    </source>
</evidence>
<organism evidence="16">
    <name type="scientific">uncultured Thiotrichaceae bacterium</name>
    <dbReference type="NCBI Taxonomy" id="298394"/>
    <lineage>
        <taxon>Bacteria</taxon>
        <taxon>Pseudomonadati</taxon>
        <taxon>Pseudomonadota</taxon>
        <taxon>Gammaproteobacteria</taxon>
        <taxon>Thiotrichales</taxon>
        <taxon>Thiotrichaceae</taxon>
        <taxon>environmental samples</taxon>
    </lineage>
</organism>
<dbReference type="InterPro" id="IPR000489">
    <property type="entry name" value="Pterin-binding_dom"/>
</dbReference>
<keyword evidence="10 14" id="KW-0460">Magnesium</keyword>
<keyword evidence="11 14" id="KW-0289">Folate biosynthesis</keyword>
<keyword evidence="8 14" id="KW-0808">Transferase</keyword>
<dbReference type="PANTHER" id="PTHR20941:SF1">
    <property type="entry name" value="FOLIC ACID SYNTHESIS PROTEIN FOL1"/>
    <property type="match status" value="1"/>
</dbReference>
<dbReference type="PROSITE" id="PS50972">
    <property type="entry name" value="PTERIN_BINDING"/>
    <property type="match status" value="1"/>
</dbReference>
<evidence type="ECO:0000256" key="8">
    <source>
        <dbReference type="ARBA" id="ARBA00022679"/>
    </source>
</evidence>
<comment type="similarity">
    <text evidence="4 14">Belongs to the DHPS family.</text>
</comment>
<accession>A0A6S6TGM8</accession>
<evidence type="ECO:0000259" key="15">
    <source>
        <dbReference type="PROSITE" id="PS50972"/>
    </source>
</evidence>
<dbReference type="PROSITE" id="PS00792">
    <property type="entry name" value="DHPS_1"/>
    <property type="match status" value="1"/>
</dbReference>
<dbReference type="GO" id="GO:0046656">
    <property type="term" value="P:folic acid biosynthetic process"/>
    <property type="evidence" value="ECO:0007669"/>
    <property type="project" value="UniProtKB-KW"/>
</dbReference>
<dbReference type="InterPro" id="IPR045031">
    <property type="entry name" value="DHP_synth-like"/>
</dbReference>
<evidence type="ECO:0000256" key="12">
    <source>
        <dbReference type="ARBA" id="ARBA00030193"/>
    </source>
</evidence>
<dbReference type="EMBL" id="CACVAY010000083">
    <property type="protein sequence ID" value="CAA6817347.1"/>
    <property type="molecule type" value="Genomic_DNA"/>
</dbReference>
<dbReference type="GO" id="GO:0046872">
    <property type="term" value="F:metal ion binding"/>
    <property type="evidence" value="ECO:0007669"/>
    <property type="project" value="UniProtKB-KW"/>
</dbReference>
<evidence type="ECO:0000256" key="4">
    <source>
        <dbReference type="ARBA" id="ARBA00009503"/>
    </source>
</evidence>
<dbReference type="GO" id="GO:0046654">
    <property type="term" value="P:tetrahydrofolate biosynthetic process"/>
    <property type="evidence" value="ECO:0007669"/>
    <property type="project" value="UniProtKB-UniPathway"/>
</dbReference>